<dbReference type="InterPro" id="IPR011009">
    <property type="entry name" value="Kinase-like_dom_sf"/>
</dbReference>
<dbReference type="RefSeq" id="WP_153833609.1">
    <property type="nucleotide sequence ID" value="NZ_WJQT01000040.1"/>
</dbReference>
<proteinExistence type="predicted"/>
<dbReference type="GO" id="GO:0016740">
    <property type="term" value="F:transferase activity"/>
    <property type="evidence" value="ECO:0007669"/>
    <property type="project" value="UniProtKB-KW"/>
</dbReference>
<evidence type="ECO:0000313" key="1">
    <source>
        <dbReference type="EMBL" id="MRJ48568.1"/>
    </source>
</evidence>
<dbReference type="EMBL" id="WJQT01000040">
    <property type="protein sequence ID" value="MRJ48568.1"/>
    <property type="molecule type" value="Genomic_DNA"/>
</dbReference>
<accession>A0A844C2F2</accession>
<dbReference type="Gene3D" id="3.90.1200.10">
    <property type="match status" value="1"/>
</dbReference>
<comment type="caution">
    <text evidence="1">The sequence shown here is derived from an EMBL/GenBank/DDBJ whole genome shotgun (WGS) entry which is preliminary data.</text>
</comment>
<dbReference type="SUPFAM" id="SSF56112">
    <property type="entry name" value="Protein kinase-like (PK-like)"/>
    <property type="match status" value="1"/>
</dbReference>
<protein>
    <submittedName>
        <fullName evidence="1">Phosphotransferase</fullName>
    </submittedName>
</protein>
<dbReference type="Proteomes" id="UP000440066">
    <property type="component" value="Unassembled WGS sequence"/>
</dbReference>
<reference evidence="1 2" key="1">
    <citation type="submission" date="2019-11" db="EMBL/GenBank/DDBJ databases">
        <title>Characterisation of Fundicoccus ignavus gen. nov. sp. nov., a novel genus of the family Aerococcaceae from bulk tank milk.</title>
        <authorList>
            <person name="Siebert A."/>
            <person name="Huptas C."/>
            <person name="Wenning M."/>
            <person name="Scherer S."/>
            <person name="Doll E.V."/>
        </authorList>
    </citation>
    <scope>NUCLEOTIDE SEQUENCE [LARGE SCALE GENOMIC DNA]</scope>
    <source>
        <strain evidence="1 2">DSM 109652</strain>
    </source>
</reference>
<organism evidence="1 2">
    <name type="scientific">Fundicoccus ignavus</name>
    <dbReference type="NCBI Taxonomy" id="2664442"/>
    <lineage>
        <taxon>Bacteria</taxon>
        <taxon>Bacillati</taxon>
        <taxon>Bacillota</taxon>
        <taxon>Bacilli</taxon>
        <taxon>Lactobacillales</taxon>
        <taxon>Aerococcaceae</taxon>
        <taxon>Fundicoccus</taxon>
    </lineage>
</organism>
<keyword evidence="1" id="KW-0808">Transferase</keyword>
<evidence type="ECO:0000313" key="2">
    <source>
        <dbReference type="Proteomes" id="UP000440066"/>
    </source>
</evidence>
<gene>
    <name evidence="1" type="ORF">GF867_13540</name>
</gene>
<sequence>MFKVDIFQLEEILTDFGIDTKVKSFIELQRYHYEKHDPQSKEVRLIIKVELNNQLPIVIRFKNETGVTLELIENQSRFASLLLKNGIETPKQYSCGGNYAKWYSVGNYDVIVTVEQFVEGELRYIDSEIAEVTGRLLARTHNIAEHADYHVHNDVLFNPLQENDLFSVIEFLRYKDQLMSIEPDLYKSIINQYEECLDRISVFRDEPRYAVQGDISDCNLYKTEDGKIGMFDFNRCGDNNLYFDAIMQAVFVARLMNYPDNYTGKSEELILPAFLRGYNRERTFSDMQKKIYPYLYAVINAFWSADIIWNDNNLRHSIEAGDKEKISMWMKEIDRRIHTLFEIPLAY</sequence>
<name>A0A844C2F2_9LACT</name>
<dbReference type="AlphaFoldDB" id="A0A844C2F2"/>